<evidence type="ECO:0000259" key="7">
    <source>
        <dbReference type="Pfam" id="PF00590"/>
    </source>
</evidence>
<dbReference type="EC" id="2.1.1.107" evidence="1"/>
<gene>
    <name evidence="8" type="primary">cobA</name>
    <name evidence="8" type="ORF">RPR59_13445</name>
</gene>
<name>A0ABZ0B823_9SPHN</name>
<dbReference type="GO" id="GO:0004851">
    <property type="term" value="F:uroporphyrin-III C-methyltransferase activity"/>
    <property type="evidence" value="ECO:0007669"/>
    <property type="project" value="UniProtKB-EC"/>
</dbReference>
<organism evidence="8 9">
    <name type="scientific">Stakelama saccharophila</name>
    <dbReference type="NCBI Taxonomy" id="3075605"/>
    <lineage>
        <taxon>Bacteria</taxon>
        <taxon>Pseudomonadati</taxon>
        <taxon>Pseudomonadota</taxon>
        <taxon>Alphaproteobacteria</taxon>
        <taxon>Sphingomonadales</taxon>
        <taxon>Sphingomonadaceae</taxon>
        <taxon>Stakelama</taxon>
    </lineage>
</organism>
<dbReference type="InterPro" id="IPR035996">
    <property type="entry name" value="4pyrrol_Methylase_sf"/>
</dbReference>
<dbReference type="InterPro" id="IPR014776">
    <property type="entry name" value="4pyrrole_Mease_sub2"/>
</dbReference>
<dbReference type="Pfam" id="PF00590">
    <property type="entry name" value="TP_methylase"/>
    <property type="match status" value="1"/>
</dbReference>
<dbReference type="PANTHER" id="PTHR45790">
    <property type="entry name" value="SIROHEME SYNTHASE-RELATED"/>
    <property type="match status" value="1"/>
</dbReference>
<feature type="domain" description="Tetrapyrrole methylase" evidence="7">
    <location>
        <begin position="9"/>
        <end position="219"/>
    </location>
</feature>
<sequence length="260" mass="27206">MDDDFTPRTVWLVGAGPGDPELLTRKAARLLARADIVFYDALVGAGVLDLAAPAELICVGKRSGRHSKDQRTIDALIVDAALADKRVVRLKGGDPPIFGRSAEELAACAAYGVPVRICPGITAASAAAASGLASLTLRGSARQLTFVTAHARSGEALDLDWATLARTDTTLAIYMGRAAAPDIARKLIAAGRAPDTPVMIAVNASLPNERLIRGRLDALPFLVKALGNSDPTLLLIGEACRPTIVNEARPRDSIAACALR</sequence>
<dbReference type="NCBIfam" id="TIGR01469">
    <property type="entry name" value="cobA_cysG_Cterm"/>
    <property type="match status" value="1"/>
</dbReference>
<dbReference type="GO" id="GO:0032259">
    <property type="term" value="P:methylation"/>
    <property type="evidence" value="ECO:0007669"/>
    <property type="project" value="UniProtKB-KW"/>
</dbReference>
<keyword evidence="9" id="KW-1185">Reference proteome</keyword>
<comment type="pathway">
    <text evidence="6">Porphyrin-containing compound metabolism; siroheme biosynthesis; precorrin-2 from uroporphyrinogen III: step 1/1.</text>
</comment>
<protein>
    <recommendedName>
        <fullName evidence="1">uroporphyrinogen-III C-methyltransferase</fullName>
        <ecNumber evidence="1">2.1.1.107</ecNumber>
    </recommendedName>
</protein>
<accession>A0ABZ0B823</accession>
<proteinExistence type="predicted"/>
<dbReference type="SUPFAM" id="SSF53790">
    <property type="entry name" value="Tetrapyrrole methylase"/>
    <property type="match status" value="1"/>
</dbReference>
<dbReference type="EMBL" id="CP135076">
    <property type="protein sequence ID" value="WNO53430.1"/>
    <property type="molecule type" value="Genomic_DNA"/>
</dbReference>
<dbReference type="Gene3D" id="3.30.950.10">
    <property type="entry name" value="Methyltransferase, Cobalt-precorrin-4 Transmethylase, Domain 2"/>
    <property type="match status" value="1"/>
</dbReference>
<dbReference type="InterPro" id="IPR006366">
    <property type="entry name" value="CobA/CysG_C"/>
</dbReference>
<evidence type="ECO:0000256" key="4">
    <source>
        <dbReference type="ARBA" id="ARBA00022691"/>
    </source>
</evidence>
<evidence type="ECO:0000256" key="1">
    <source>
        <dbReference type="ARBA" id="ARBA00012162"/>
    </source>
</evidence>
<dbReference type="InterPro" id="IPR014777">
    <property type="entry name" value="4pyrrole_Mease_sub1"/>
</dbReference>
<dbReference type="NCBIfam" id="NF004790">
    <property type="entry name" value="PRK06136.1"/>
    <property type="match status" value="1"/>
</dbReference>
<evidence type="ECO:0000256" key="3">
    <source>
        <dbReference type="ARBA" id="ARBA00022679"/>
    </source>
</evidence>
<dbReference type="PANTHER" id="PTHR45790:SF3">
    <property type="entry name" value="S-ADENOSYL-L-METHIONINE-DEPENDENT UROPORPHYRINOGEN III METHYLTRANSFERASE, CHLOROPLASTIC"/>
    <property type="match status" value="1"/>
</dbReference>
<dbReference type="InterPro" id="IPR050161">
    <property type="entry name" value="Siro_Cobalamin_biosynth"/>
</dbReference>
<dbReference type="RefSeq" id="WP_313914884.1">
    <property type="nucleotide sequence ID" value="NZ_CP135076.1"/>
</dbReference>
<evidence type="ECO:0000256" key="5">
    <source>
        <dbReference type="ARBA" id="ARBA00023244"/>
    </source>
</evidence>
<keyword evidence="5" id="KW-0627">Porphyrin biosynthesis</keyword>
<dbReference type="Proteomes" id="UP001302249">
    <property type="component" value="Chromosome"/>
</dbReference>
<evidence type="ECO:0000313" key="8">
    <source>
        <dbReference type="EMBL" id="WNO53430.1"/>
    </source>
</evidence>
<keyword evidence="2 8" id="KW-0489">Methyltransferase</keyword>
<dbReference type="InterPro" id="IPR000878">
    <property type="entry name" value="4pyrrol_Mease"/>
</dbReference>
<evidence type="ECO:0000256" key="6">
    <source>
        <dbReference type="ARBA" id="ARBA00025705"/>
    </source>
</evidence>
<dbReference type="CDD" id="cd11642">
    <property type="entry name" value="SUMT"/>
    <property type="match status" value="1"/>
</dbReference>
<keyword evidence="3 8" id="KW-0808">Transferase</keyword>
<reference evidence="8 9" key="1">
    <citation type="submission" date="2023-09" db="EMBL/GenBank/DDBJ databases">
        <authorList>
            <person name="Rey-Velasco X."/>
        </authorList>
    </citation>
    <scope>NUCLEOTIDE SEQUENCE [LARGE SCALE GENOMIC DNA]</scope>
    <source>
        <strain evidence="8 9">W311</strain>
    </source>
</reference>
<dbReference type="Gene3D" id="3.40.1010.10">
    <property type="entry name" value="Cobalt-precorrin-4 Transmethylase, Domain 1"/>
    <property type="match status" value="1"/>
</dbReference>
<evidence type="ECO:0000313" key="9">
    <source>
        <dbReference type="Proteomes" id="UP001302249"/>
    </source>
</evidence>
<keyword evidence="4" id="KW-0949">S-adenosyl-L-methionine</keyword>
<evidence type="ECO:0000256" key="2">
    <source>
        <dbReference type="ARBA" id="ARBA00022603"/>
    </source>
</evidence>